<dbReference type="OrthoDB" id="2527272at2759"/>
<dbReference type="EMBL" id="DS547140">
    <property type="protein sequence ID" value="EDR01274.1"/>
    <property type="molecule type" value="Genomic_DNA"/>
</dbReference>
<keyword evidence="2" id="KW-0812">Transmembrane</keyword>
<evidence type="ECO:0000313" key="5">
    <source>
        <dbReference type="Proteomes" id="UP000001194"/>
    </source>
</evidence>
<dbReference type="KEGG" id="lbc:LACBIDRAFT_333339"/>
<dbReference type="GeneID" id="6083644"/>
<gene>
    <name evidence="4" type="ORF">LACBIDRAFT_333339</name>
</gene>
<name>B0DVL3_LACBS</name>
<feature type="region of interest" description="Disordered" evidence="1">
    <location>
        <begin position="133"/>
        <end position="160"/>
    </location>
</feature>
<proteinExistence type="predicted"/>
<dbReference type="Proteomes" id="UP000001194">
    <property type="component" value="Unassembled WGS sequence"/>
</dbReference>
<reference evidence="4 5" key="1">
    <citation type="journal article" date="2008" name="Nature">
        <title>The genome of Laccaria bicolor provides insights into mycorrhizal symbiosis.</title>
        <authorList>
            <person name="Martin F."/>
            <person name="Aerts A."/>
            <person name="Ahren D."/>
            <person name="Brun A."/>
            <person name="Danchin E.G.J."/>
            <person name="Duchaussoy F."/>
            <person name="Gibon J."/>
            <person name="Kohler A."/>
            <person name="Lindquist E."/>
            <person name="Pereda V."/>
            <person name="Salamov A."/>
            <person name="Shapiro H.J."/>
            <person name="Wuyts J."/>
            <person name="Blaudez D."/>
            <person name="Buee M."/>
            <person name="Brokstein P."/>
            <person name="Canbaeck B."/>
            <person name="Cohen D."/>
            <person name="Courty P.E."/>
            <person name="Coutinho P.M."/>
            <person name="Delaruelle C."/>
            <person name="Detter J.C."/>
            <person name="Deveau A."/>
            <person name="DiFazio S."/>
            <person name="Duplessis S."/>
            <person name="Fraissinet-Tachet L."/>
            <person name="Lucic E."/>
            <person name="Frey-Klett P."/>
            <person name="Fourrey C."/>
            <person name="Feussner I."/>
            <person name="Gay G."/>
            <person name="Grimwood J."/>
            <person name="Hoegger P.J."/>
            <person name="Jain P."/>
            <person name="Kilaru S."/>
            <person name="Labbe J."/>
            <person name="Lin Y.C."/>
            <person name="Legue V."/>
            <person name="Le Tacon F."/>
            <person name="Marmeisse R."/>
            <person name="Melayah D."/>
            <person name="Montanini B."/>
            <person name="Muratet M."/>
            <person name="Nehls U."/>
            <person name="Niculita-Hirzel H."/>
            <person name="Oudot-Le Secq M.P."/>
            <person name="Peter M."/>
            <person name="Quesneville H."/>
            <person name="Rajashekar B."/>
            <person name="Reich M."/>
            <person name="Rouhier N."/>
            <person name="Schmutz J."/>
            <person name="Yin T."/>
            <person name="Chalot M."/>
            <person name="Henrissat B."/>
            <person name="Kuees U."/>
            <person name="Lucas S."/>
            <person name="Van de Peer Y."/>
            <person name="Podila G.K."/>
            <person name="Polle A."/>
            <person name="Pukkila P.J."/>
            <person name="Richardson P.M."/>
            <person name="Rouze P."/>
            <person name="Sanders I.R."/>
            <person name="Stajich J.E."/>
            <person name="Tunlid A."/>
            <person name="Tuskan G."/>
            <person name="Grigoriev I.V."/>
        </authorList>
    </citation>
    <scope>NUCLEOTIDE SEQUENCE [LARGE SCALE GENOMIC DNA]</scope>
    <source>
        <strain evidence="5">S238N-H82 / ATCC MYA-4686</strain>
    </source>
</reference>
<protein>
    <submittedName>
        <fullName evidence="4">Predicted protein</fullName>
    </submittedName>
</protein>
<accession>B0DVL3</accession>
<feature type="transmembrane region" description="Helical" evidence="2">
    <location>
        <begin position="198"/>
        <end position="219"/>
    </location>
</feature>
<feature type="compositionally biased region" description="Basic and acidic residues" evidence="1">
    <location>
        <begin position="141"/>
        <end position="151"/>
    </location>
</feature>
<evidence type="ECO:0000313" key="4">
    <source>
        <dbReference type="EMBL" id="EDR01274.1"/>
    </source>
</evidence>
<dbReference type="Pfam" id="PF18721">
    <property type="entry name" value="CxC6"/>
    <property type="match status" value="1"/>
</dbReference>
<dbReference type="InParanoid" id="B0DVL3"/>
<keyword evidence="5" id="KW-1185">Reference proteome</keyword>
<keyword evidence="2" id="KW-1133">Transmembrane helix</keyword>
<dbReference type="STRING" id="486041.B0DVL3"/>
<feature type="domain" description="CxC6 like cysteine cluster associated with KDZ" evidence="3">
    <location>
        <begin position="330"/>
        <end position="394"/>
    </location>
</feature>
<dbReference type="HOGENOM" id="CLU_462362_0_0_1"/>
<sequence length="590" mass="67108">MSLLHILKVPRNHTRMAAAKSLPEQYLCYLAVTKALNDMRHVKQWPEKPPTEKQVTELFIGKSQWSNVWCPTFSRVSQHFPEMVKWLQGDADSKDTMELWGIEAKYTLKMLKEWMEQGGKPLKGKAKIVEEPVAESSSKGLGKEKEKEKEKDKKKKKKKKSEKSDEYLVKPLVMVVSTLVWLLLCLALQLFISVTGPTAAAFINVLFLAGLSLKSYTLVTSPISWLLYWNNSFGVIDSDNTFKISRKQVWQAFVQHSIREVASISNTTYETQPNIAIDDLTQHAFAVLGKNGEIPGAREHTCSECTKPFKRTMQDTERIPGTLDVNMLTLDGVVMGPQICAFDDCTNDLLNARGGALCATHEASLANKCRVVGCSKDKIQGTQACAEHVADWKKSIHDRSKATINGIWRVLQRPGEQQEWQNVPDAAIQRPHDDEVETENPQPTIKRKTYFSPNRSDCVEIAWTKFPKSESPTNILNWFDELFPNKEDRPSYICIDKACQVFKTAVGSERWKDWTDTTRFIVDTYHYNNHRATDEICRKWCNPAPKDGSAPNLVGETIDEDGNLIQWREFNTQVCEQLNAWLAGYESILK</sequence>
<organism evidence="5">
    <name type="scientific">Laccaria bicolor (strain S238N-H82 / ATCC MYA-4686)</name>
    <name type="common">Bicoloured deceiver</name>
    <name type="synonym">Laccaria laccata var. bicolor</name>
    <dbReference type="NCBI Taxonomy" id="486041"/>
    <lineage>
        <taxon>Eukaryota</taxon>
        <taxon>Fungi</taxon>
        <taxon>Dikarya</taxon>
        <taxon>Basidiomycota</taxon>
        <taxon>Agaricomycotina</taxon>
        <taxon>Agaricomycetes</taxon>
        <taxon>Agaricomycetidae</taxon>
        <taxon>Agaricales</taxon>
        <taxon>Agaricineae</taxon>
        <taxon>Hydnangiaceae</taxon>
        <taxon>Laccaria</taxon>
    </lineage>
</organism>
<keyword evidence="2" id="KW-0472">Membrane</keyword>
<dbReference type="RefSeq" id="XP_001887981.1">
    <property type="nucleotide sequence ID" value="XM_001887946.1"/>
</dbReference>
<dbReference type="InterPro" id="IPR040898">
    <property type="entry name" value="CxC6"/>
</dbReference>
<dbReference type="AlphaFoldDB" id="B0DVL3"/>
<evidence type="ECO:0000259" key="3">
    <source>
        <dbReference type="Pfam" id="PF18721"/>
    </source>
</evidence>
<feature type="transmembrane region" description="Helical" evidence="2">
    <location>
        <begin position="167"/>
        <end position="192"/>
    </location>
</feature>
<evidence type="ECO:0000256" key="1">
    <source>
        <dbReference type="SAM" id="MobiDB-lite"/>
    </source>
</evidence>
<evidence type="ECO:0000256" key="2">
    <source>
        <dbReference type="SAM" id="Phobius"/>
    </source>
</evidence>